<proteinExistence type="predicted"/>
<dbReference type="EMBL" id="CM000882">
    <property type="protein sequence ID" value="PNT67501.1"/>
    <property type="molecule type" value="Genomic_DNA"/>
</dbReference>
<protein>
    <submittedName>
        <fullName evidence="2 3">Uncharacterized protein</fullName>
    </submittedName>
</protein>
<dbReference type="Gramene" id="PNT67501">
    <property type="protein sequence ID" value="PNT67501"/>
    <property type="gene ID" value="BRADI_3g28065v3"/>
</dbReference>
<dbReference type="AlphaFoldDB" id="A0A2K2CZP1"/>
<keyword evidence="4" id="KW-1185">Reference proteome</keyword>
<feature type="region of interest" description="Disordered" evidence="1">
    <location>
        <begin position="1"/>
        <end position="25"/>
    </location>
</feature>
<reference evidence="3" key="3">
    <citation type="submission" date="2018-08" db="UniProtKB">
        <authorList>
            <consortium name="EnsemblPlants"/>
        </authorList>
    </citation>
    <scope>IDENTIFICATION</scope>
    <source>
        <strain evidence="3">cv. Bd21</strain>
    </source>
</reference>
<organism evidence="2">
    <name type="scientific">Brachypodium distachyon</name>
    <name type="common">Purple false brome</name>
    <name type="synonym">Trachynia distachya</name>
    <dbReference type="NCBI Taxonomy" id="15368"/>
    <lineage>
        <taxon>Eukaryota</taxon>
        <taxon>Viridiplantae</taxon>
        <taxon>Streptophyta</taxon>
        <taxon>Embryophyta</taxon>
        <taxon>Tracheophyta</taxon>
        <taxon>Spermatophyta</taxon>
        <taxon>Magnoliopsida</taxon>
        <taxon>Liliopsida</taxon>
        <taxon>Poales</taxon>
        <taxon>Poaceae</taxon>
        <taxon>BOP clade</taxon>
        <taxon>Pooideae</taxon>
        <taxon>Stipodae</taxon>
        <taxon>Brachypodieae</taxon>
        <taxon>Brachypodium</taxon>
    </lineage>
</organism>
<dbReference type="EnsemblPlants" id="PNT67501">
    <property type="protein sequence ID" value="PNT67501"/>
    <property type="gene ID" value="BRADI_3g28065v3"/>
</dbReference>
<gene>
    <name evidence="2" type="ORF">BRADI_3g28065v3</name>
</gene>
<evidence type="ECO:0000256" key="1">
    <source>
        <dbReference type="SAM" id="MobiDB-lite"/>
    </source>
</evidence>
<evidence type="ECO:0000313" key="3">
    <source>
        <dbReference type="EnsemblPlants" id="PNT67501"/>
    </source>
</evidence>
<reference evidence="2" key="2">
    <citation type="submission" date="2017-06" db="EMBL/GenBank/DDBJ databases">
        <title>WGS assembly of Brachypodium distachyon.</title>
        <authorList>
            <consortium name="The International Brachypodium Initiative"/>
            <person name="Lucas S."/>
            <person name="Harmon-Smith M."/>
            <person name="Lail K."/>
            <person name="Tice H."/>
            <person name="Grimwood J."/>
            <person name="Bruce D."/>
            <person name="Barry K."/>
            <person name="Shu S."/>
            <person name="Lindquist E."/>
            <person name="Wang M."/>
            <person name="Pitluck S."/>
            <person name="Vogel J.P."/>
            <person name="Garvin D.F."/>
            <person name="Mockler T.C."/>
            <person name="Schmutz J."/>
            <person name="Rokhsar D."/>
            <person name="Bevan M.W."/>
        </authorList>
    </citation>
    <scope>NUCLEOTIDE SEQUENCE</scope>
    <source>
        <strain evidence="2">Bd21</strain>
    </source>
</reference>
<sequence>MRGMEATRKIGQQMQGKRIEGIGGRDDVRNKHGWLQDRGLMGTRWHIRRNFVKVTWCDRTITTNSNLIYWYR</sequence>
<accession>A0A2K2CZP1</accession>
<evidence type="ECO:0000313" key="4">
    <source>
        <dbReference type="Proteomes" id="UP000008810"/>
    </source>
</evidence>
<evidence type="ECO:0000313" key="2">
    <source>
        <dbReference type="EMBL" id="PNT67501.1"/>
    </source>
</evidence>
<dbReference type="InParanoid" id="A0A2K2CZP1"/>
<dbReference type="Proteomes" id="UP000008810">
    <property type="component" value="Chromosome 3"/>
</dbReference>
<reference evidence="2 3" key="1">
    <citation type="journal article" date="2010" name="Nature">
        <title>Genome sequencing and analysis of the model grass Brachypodium distachyon.</title>
        <authorList>
            <consortium name="International Brachypodium Initiative"/>
        </authorList>
    </citation>
    <scope>NUCLEOTIDE SEQUENCE [LARGE SCALE GENOMIC DNA]</scope>
    <source>
        <strain evidence="2 3">Bd21</strain>
    </source>
</reference>
<name>A0A2K2CZP1_BRADI</name>